<dbReference type="Proteomes" id="UP000789375">
    <property type="component" value="Unassembled WGS sequence"/>
</dbReference>
<gene>
    <name evidence="1" type="ORF">FMOSSE_LOCUS4682</name>
</gene>
<organism evidence="1 2">
    <name type="scientific">Funneliformis mosseae</name>
    <name type="common">Endomycorrhizal fungus</name>
    <name type="synonym">Glomus mosseae</name>
    <dbReference type="NCBI Taxonomy" id="27381"/>
    <lineage>
        <taxon>Eukaryota</taxon>
        <taxon>Fungi</taxon>
        <taxon>Fungi incertae sedis</taxon>
        <taxon>Mucoromycota</taxon>
        <taxon>Glomeromycotina</taxon>
        <taxon>Glomeromycetes</taxon>
        <taxon>Glomerales</taxon>
        <taxon>Glomeraceae</taxon>
        <taxon>Funneliformis</taxon>
    </lineage>
</organism>
<accession>A0A9N9A1M5</accession>
<reference evidence="1" key="1">
    <citation type="submission" date="2021-06" db="EMBL/GenBank/DDBJ databases">
        <authorList>
            <person name="Kallberg Y."/>
            <person name="Tangrot J."/>
            <person name="Rosling A."/>
        </authorList>
    </citation>
    <scope>NUCLEOTIDE SEQUENCE</scope>
    <source>
        <strain evidence="1">87-6 pot B 2015</strain>
    </source>
</reference>
<comment type="caution">
    <text evidence="1">The sequence shown here is derived from an EMBL/GenBank/DDBJ whole genome shotgun (WGS) entry which is preliminary data.</text>
</comment>
<dbReference type="AlphaFoldDB" id="A0A9N9A1M5"/>
<keyword evidence="2" id="KW-1185">Reference proteome</keyword>
<protein>
    <submittedName>
        <fullName evidence="1">12653_t:CDS:1</fullName>
    </submittedName>
</protein>
<name>A0A9N9A1M5_FUNMO</name>
<evidence type="ECO:0000313" key="2">
    <source>
        <dbReference type="Proteomes" id="UP000789375"/>
    </source>
</evidence>
<sequence>MNFLDKISIYQHCQVYYYHCALAGSFAGSLAGSFAGGSGAFAGSFAGGSGAFAGSFAGCLAGSLAGSFSCGIGKGKASLLFISDKKFLDSFRLIPRLENAES</sequence>
<proteinExistence type="predicted"/>
<dbReference type="EMBL" id="CAJVPP010000809">
    <property type="protein sequence ID" value="CAG8513897.1"/>
    <property type="molecule type" value="Genomic_DNA"/>
</dbReference>
<evidence type="ECO:0000313" key="1">
    <source>
        <dbReference type="EMBL" id="CAG8513897.1"/>
    </source>
</evidence>